<comment type="caution">
    <text evidence="4">The sequence shown here is derived from an EMBL/GenBank/DDBJ whole genome shotgun (WGS) entry which is preliminary data.</text>
</comment>
<reference evidence="4 5" key="1">
    <citation type="journal article" date="2019" name="Int. J. Syst. Evol. Microbiol.">
        <title>The Global Catalogue of Microorganisms (GCM) 10K type strain sequencing project: providing services to taxonomists for standard genome sequencing and annotation.</title>
        <authorList>
            <consortium name="The Broad Institute Genomics Platform"/>
            <consortium name="The Broad Institute Genome Sequencing Center for Infectious Disease"/>
            <person name="Wu L."/>
            <person name="Ma J."/>
        </authorList>
    </citation>
    <scope>NUCLEOTIDE SEQUENCE [LARGE SCALE GENOMIC DNA]</scope>
    <source>
        <strain evidence="4 5">JCM 11445</strain>
    </source>
</reference>
<dbReference type="InterPro" id="IPR023200">
    <property type="entry name" value="RMF_sf"/>
</dbReference>
<evidence type="ECO:0000256" key="2">
    <source>
        <dbReference type="ARBA" id="ARBA00022845"/>
    </source>
</evidence>
<dbReference type="NCBIfam" id="NF041887">
    <property type="entry name" value="Rmf_like_phage"/>
    <property type="match status" value="1"/>
</dbReference>
<sequence>MGTREDIARAVEAGREAGRQKEKPTACPYPRSSTLRTAWIRGYAETNPVSSQPETTS</sequence>
<dbReference type="NCBIfam" id="NF041886">
    <property type="entry name" value="Rmf_CrpP_fam"/>
    <property type="match status" value="1"/>
</dbReference>
<dbReference type="Proteomes" id="UP001500033">
    <property type="component" value="Unassembled WGS sequence"/>
</dbReference>
<evidence type="ECO:0000313" key="4">
    <source>
        <dbReference type="EMBL" id="GAA0969384.1"/>
    </source>
</evidence>
<accession>A0ABN1S0W1</accession>
<evidence type="ECO:0000256" key="3">
    <source>
        <dbReference type="SAM" id="MobiDB-lite"/>
    </source>
</evidence>
<feature type="compositionally biased region" description="Basic and acidic residues" evidence="3">
    <location>
        <begin position="12"/>
        <end position="24"/>
    </location>
</feature>
<name>A0ABN1S0W1_9ACTN</name>
<gene>
    <name evidence="4" type="ORF">GCM10009576_007200</name>
</gene>
<feature type="region of interest" description="Disordered" evidence="3">
    <location>
        <begin position="12"/>
        <end position="31"/>
    </location>
</feature>
<dbReference type="InterPro" id="IPR007040">
    <property type="entry name" value="Ribosome_modulation_factor"/>
</dbReference>
<evidence type="ECO:0000256" key="1">
    <source>
        <dbReference type="ARBA" id="ARBA00022490"/>
    </source>
</evidence>
<evidence type="ECO:0008006" key="6">
    <source>
        <dbReference type="Google" id="ProtNLM"/>
    </source>
</evidence>
<proteinExistence type="predicted"/>
<keyword evidence="5" id="KW-1185">Reference proteome</keyword>
<evidence type="ECO:0000313" key="5">
    <source>
        <dbReference type="Proteomes" id="UP001500033"/>
    </source>
</evidence>
<dbReference type="EMBL" id="BAAAIE010000002">
    <property type="protein sequence ID" value="GAA0969384.1"/>
    <property type="molecule type" value="Genomic_DNA"/>
</dbReference>
<protein>
    <recommendedName>
        <fullName evidence="6">Ribosome modulation factor</fullName>
    </recommendedName>
</protein>
<keyword evidence="1" id="KW-0963">Cytoplasm</keyword>
<dbReference type="Pfam" id="PF04957">
    <property type="entry name" value="RMF"/>
    <property type="match status" value="1"/>
</dbReference>
<organism evidence="4 5">
    <name type="scientific">Streptomyces rhizosphaericus</name>
    <dbReference type="NCBI Taxonomy" id="114699"/>
    <lineage>
        <taxon>Bacteria</taxon>
        <taxon>Bacillati</taxon>
        <taxon>Actinomycetota</taxon>
        <taxon>Actinomycetes</taxon>
        <taxon>Kitasatosporales</taxon>
        <taxon>Streptomycetaceae</taxon>
        <taxon>Streptomyces</taxon>
        <taxon>Streptomyces violaceusniger group</taxon>
    </lineage>
</organism>
<keyword evidence="2" id="KW-0810">Translation regulation</keyword>
<dbReference type="Gene3D" id="1.10.10.620">
    <property type="entry name" value="ribosome modulation factor like domain"/>
    <property type="match status" value="1"/>
</dbReference>